<reference evidence="2" key="1">
    <citation type="journal article" date="2014" name="Science">
        <title>Ancient hybridizations among the ancestral genomes of bread wheat.</title>
        <authorList>
            <consortium name="International Wheat Genome Sequencing Consortium,"/>
            <person name="Marcussen T."/>
            <person name="Sandve S.R."/>
            <person name="Heier L."/>
            <person name="Spannagl M."/>
            <person name="Pfeifer M."/>
            <person name="Jakobsen K.S."/>
            <person name="Wulff B.B."/>
            <person name="Steuernagel B."/>
            <person name="Mayer K.F."/>
            <person name="Olsen O.A."/>
        </authorList>
    </citation>
    <scope>NUCLEOTIDE SEQUENCE [LARGE SCALE GENOMIC DNA]</scope>
    <source>
        <strain evidence="2">cv. AL8/78</strain>
    </source>
</reference>
<sequence>FSNRGRYMEVDFPVVIEAAKAELVKFVGKGE</sequence>
<protein>
    <submittedName>
        <fullName evidence="1">Uncharacterized protein</fullName>
    </submittedName>
</protein>
<keyword evidence="2" id="KW-1185">Reference proteome</keyword>
<reference evidence="1" key="5">
    <citation type="journal article" date="2021" name="G3 (Bethesda)">
        <title>Aegilops tauschii genome assembly Aet v5.0 features greater sequence contiguity and improved annotation.</title>
        <authorList>
            <person name="Wang L."/>
            <person name="Zhu T."/>
            <person name="Rodriguez J.C."/>
            <person name="Deal K.R."/>
            <person name="Dubcovsky J."/>
            <person name="McGuire P.E."/>
            <person name="Lux T."/>
            <person name="Spannagl M."/>
            <person name="Mayer K.F.X."/>
            <person name="Baldrich P."/>
            <person name="Meyers B.C."/>
            <person name="Huo N."/>
            <person name="Gu Y.Q."/>
            <person name="Zhou H."/>
            <person name="Devos K.M."/>
            <person name="Bennetzen J.L."/>
            <person name="Unver T."/>
            <person name="Budak H."/>
            <person name="Gulick P.J."/>
            <person name="Galiba G."/>
            <person name="Kalapos B."/>
            <person name="Nelson D.R."/>
            <person name="Li P."/>
            <person name="You F.M."/>
            <person name="Luo M.C."/>
            <person name="Dvorak J."/>
        </authorList>
    </citation>
    <scope>NUCLEOTIDE SEQUENCE [LARGE SCALE GENOMIC DNA]</scope>
    <source>
        <strain evidence="1">cv. AL8/78</strain>
    </source>
</reference>
<reference evidence="2" key="2">
    <citation type="journal article" date="2017" name="Nat. Plants">
        <title>The Aegilops tauschii genome reveals multiple impacts of transposons.</title>
        <authorList>
            <person name="Zhao G."/>
            <person name="Zou C."/>
            <person name="Li K."/>
            <person name="Wang K."/>
            <person name="Li T."/>
            <person name="Gao L."/>
            <person name="Zhang X."/>
            <person name="Wang H."/>
            <person name="Yang Z."/>
            <person name="Liu X."/>
            <person name="Jiang W."/>
            <person name="Mao L."/>
            <person name="Kong X."/>
            <person name="Jiao Y."/>
            <person name="Jia J."/>
        </authorList>
    </citation>
    <scope>NUCLEOTIDE SEQUENCE [LARGE SCALE GENOMIC DNA]</scope>
    <source>
        <strain evidence="2">cv. AL8/78</strain>
    </source>
</reference>
<name>A0A453C9A8_AEGTS</name>
<proteinExistence type="predicted"/>
<dbReference type="AlphaFoldDB" id="A0A453C9A8"/>
<dbReference type="Gramene" id="AET2Gv20777000.23">
    <property type="protein sequence ID" value="AET2Gv20777000.23"/>
    <property type="gene ID" value="AET2Gv20777000"/>
</dbReference>
<reference evidence="1" key="3">
    <citation type="journal article" date="2017" name="Nature">
        <title>Genome sequence of the progenitor of the wheat D genome Aegilops tauschii.</title>
        <authorList>
            <person name="Luo M.C."/>
            <person name="Gu Y.Q."/>
            <person name="Puiu D."/>
            <person name="Wang H."/>
            <person name="Twardziok S.O."/>
            <person name="Deal K.R."/>
            <person name="Huo N."/>
            <person name="Zhu T."/>
            <person name="Wang L."/>
            <person name="Wang Y."/>
            <person name="McGuire P.E."/>
            <person name="Liu S."/>
            <person name="Long H."/>
            <person name="Ramasamy R.K."/>
            <person name="Rodriguez J.C."/>
            <person name="Van S.L."/>
            <person name="Yuan L."/>
            <person name="Wang Z."/>
            <person name="Xia Z."/>
            <person name="Xiao L."/>
            <person name="Anderson O.D."/>
            <person name="Ouyang S."/>
            <person name="Liang Y."/>
            <person name="Zimin A.V."/>
            <person name="Pertea G."/>
            <person name="Qi P."/>
            <person name="Bennetzen J.L."/>
            <person name="Dai X."/>
            <person name="Dawson M.W."/>
            <person name="Muller H.G."/>
            <person name="Kugler K."/>
            <person name="Rivarola-Duarte L."/>
            <person name="Spannagl M."/>
            <person name="Mayer K.F.X."/>
            <person name="Lu F.H."/>
            <person name="Bevan M.W."/>
            <person name="Leroy P."/>
            <person name="Li P."/>
            <person name="You F.M."/>
            <person name="Sun Q."/>
            <person name="Liu Z."/>
            <person name="Lyons E."/>
            <person name="Wicker T."/>
            <person name="Salzberg S.L."/>
            <person name="Devos K.M."/>
            <person name="Dvorak J."/>
        </authorList>
    </citation>
    <scope>NUCLEOTIDE SEQUENCE [LARGE SCALE GENOMIC DNA]</scope>
    <source>
        <strain evidence="1">cv. AL8/78</strain>
    </source>
</reference>
<dbReference type="Proteomes" id="UP000015105">
    <property type="component" value="Chromosome 2D"/>
</dbReference>
<organism evidence="1 2">
    <name type="scientific">Aegilops tauschii subsp. strangulata</name>
    <name type="common">Goatgrass</name>
    <dbReference type="NCBI Taxonomy" id="200361"/>
    <lineage>
        <taxon>Eukaryota</taxon>
        <taxon>Viridiplantae</taxon>
        <taxon>Streptophyta</taxon>
        <taxon>Embryophyta</taxon>
        <taxon>Tracheophyta</taxon>
        <taxon>Spermatophyta</taxon>
        <taxon>Magnoliopsida</taxon>
        <taxon>Liliopsida</taxon>
        <taxon>Poales</taxon>
        <taxon>Poaceae</taxon>
        <taxon>BOP clade</taxon>
        <taxon>Pooideae</taxon>
        <taxon>Triticodae</taxon>
        <taxon>Triticeae</taxon>
        <taxon>Triticinae</taxon>
        <taxon>Aegilops</taxon>
    </lineage>
</organism>
<accession>A0A453C9A8</accession>
<reference evidence="1" key="4">
    <citation type="submission" date="2019-03" db="UniProtKB">
        <authorList>
            <consortium name="EnsemblPlants"/>
        </authorList>
    </citation>
    <scope>IDENTIFICATION</scope>
</reference>
<evidence type="ECO:0000313" key="2">
    <source>
        <dbReference type="Proteomes" id="UP000015105"/>
    </source>
</evidence>
<evidence type="ECO:0000313" key="1">
    <source>
        <dbReference type="EnsemblPlants" id="AET2Gv20777000.23"/>
    </source>
</evidence>
<dbReference type="EnsemblPlants" id="AET2Gv20777000.23">
    <property type="protein sequence ID" value="AET2Gv20777000.23"/>
    <property type="gene ID" value="AET2Gv20777000"/>
</dbReference>